<accession>A0A8S5RH69</accession>
<evidence type="ECO:0000313" key="1">
    <source>
        <dbReference type="EMBL" id="DAE30734.1"/>
    </source>
</evidence>
<organism evidence="1">
    <name type="scientific">virus sp. ctML55</name>
    <dbReference type="NCBI Taxonomy" id="2827627"/>
    <lineage>
        <taxon>Viruses</taxon>
    </lineage>
</organism>
<reference evidence="1" key="1">
    <citation type="journal article" date="2021" name="Proc. Natl. Acad. Sci. U.S.A.">
        <title>A Catalog of Tens of Thousands of Viruses from Human Metagenomes Reveals Hidden Associations with Chronic Diseases.</title>
        <authorList>
            <person name="Tisza M.J."/>
            <person name="Buck C.B."/>
        </authorList>
    </citation>
    <scope>NUCLEOTIDE SEQUENCE</scope>
    <source>
        <strain evidence="1">CtML55</strain>
    </source>
</reference>
<proteinExistence type="predicted"/>
<dbReference type="EMBL" id="BK059105">
    <property type="protein sequence ID" value="DAE30734.1"/>
    <property type="molecule type" value="Genomic_DNA"/>
</dbReference>
<sequence length="96" mass="10756">MEIVKTNETYQISDTKVEKGWEMTGTATKDTIGSIGISFSVMKPGELVEEIGSGNYNLEPNSDRININYSTYESTKADFVEYMEEIVSAVKTHFSE</sequence>
<name>A0A8S5RH69_9VIRU</name>
<protein>
    <submittedName>
        <fullName evidence="1">Uncharacterized protein</fullName>
    </submittedName>
</protein>